<keyword evidence="3" id="KW-0812">Transmembrane</keyword>
<keyword evidence="11" id="KW-1185">Reference proteome</keyword>
<proteinExistence type="predicted"/>
<dbReference type="InterPro" id="IPR036055">
    <property type="entry name" value="LDL_receptor-like_sf"/>
</dbReference>
<dbReference type="SUPFAM" id="SSF57424">
    <property type="entry name" value="LDL receptor-like module"/>
    <property type="match status" value="2"/>
</dbReference>
<dbReference type="PRINTS" id="PR00261">
    <property type="entry name" value="LDLRECEPTOR"/>
</dbReference>
<keyword evidence="10" id="KW-0675">Receptor</keyword>
<dbReference type="AlphaFoldDB" id="A0A9Q0YNU1"/>
<dbReference type="GO" id="GO:0016192">
    <property type="term" value="P:vesicle-mediated transport"/>
    <property type="evidence" value="ECO:0007669"/>
    <property type="project" value="UniProtKB-ARBA"/>
</dbReference>
<reference evidence="10" key="1">
    <citation type="submission" date="2021-10" db="EMBL/GenBank/DDBJ databases">
        <title>Tropical sea cucumber genome reveals ecological adaptation and Cuvierian tubules defense mechanism.</title>
        <authorList>
            <person name="Chen T."/>
        </authorList>
    </citation>
    <scope>NUCLEOTIDE SEQUENCE</scope>
    <source>
        <strain evidence="10">Nanhai2018</strain>
        <tissue evidence="10">Muscle</tissue>
    </source>
</reference>
<comment type="subcellular location">
    <subcellularLocation>
        <location evidence="2">Endomembrane system</location>
    </subcellularLocation>
    <subcellularLocation>
        <location evidence="1">Membrane</location>
        <topology evidence="1">Single-pass membrane protein</topology>
    </subcellularLocation>
</comment>
<evidence type="ECO:0000256" key="4">
    <source>
        <dbReference type="ARBA" id="ARBA00022737"/>
    </source>
</evidence>
<evidence type="ECO:0000256" key="9">
    <source>
        <dbReference type="SAM" id="SignalP"/>
    </source>
</evidence>
<keyword evidence="6" id="KW-0472">Membrane</keyword>
<dbReference type="OrthoDB" id="10017719at2759"/>
<keyword evidence="7 8" id="KW-1015">Disulfide bond</keyword>
<organism evidence="10 11">
    <name type="scientific">Holothuria leucospilota</name>
    <name type="common">Black long sea cucumber</name>
    <name type="synonym">Mertensiothuria leucospilota</name>
    <dbReference type="NCBI Taxonomy" id="206669"/>
    <lineage>
        <taxon>Eukaryota</taxon>
        <taxon>Metazoa</taxon>
        <taxon>Echinodermata</taxon>
        <taxon>Eleutherozoa</taxon>
        <taxon>Echinozoa</taxon>
        <taxon>Holothuroidea</taxon>
        <taxon>Aspidochirotacea</taxon>
        <taxon>Aspidochirotida</taxon>
        <taxon>Holothuriidae</taxon>
        <taxon>Holothuria</taxon>
    </lineage>
</organism>
<dbReference type="Proteomes" id="UP001152320">
    <property type="component" value="Chromosome 17"/>
</dbReference>
<evidence type="ECO:0000256" key="7">
    <source>
        <dbReference type="ARBA" id="ARBA00023157"/>
    </source>
</evidence>
<dbReference type="Gene3D" id="2.40.128.620">
    <property type="match status" value="1"/>
</dbReference>
<feature type="signal peptide" evidence="9">
    <location>
        <begin position="1"/>
        <end position="21"/>
    </location>
</feature>
<accession>A0A9Q0YNU1</accession>
<dbReference type="PROSITE" id="PS01209">
    <property type="entry name" value="LDLRA_1"/>
    <property type="match status" value="2"/>
</dbReference>
<name>A0A9Q0YNU1_HOLLE</name>
<dbReference type="Gene3D" id="4.10.400.10">
    <property type="entry name" value="Low-density Lipoprotein Receptor"/>
    <property type="match status" value="1"/>
</dbReference>
<dbReference type="PROSITE" id="PS50068">
    <property type="entry name" value="LDLRA_2"/>
    <property type="match status" value="2"/>
</dbReference>
<dbReference type="EMBL" id="JAIZAY010000017">
    <property type="protein sequence ID" value="KAJ8025838.1"/>
    <property type="molecule type" value="Genomic_DNA"/>
</dbReference>
<dbReference type="InterPro" id="IPR050685">
    <property type="entry name" value="LDLR"/>
</dbReference>
<evidence type="ECO:0000256" key="1">
    <source>
        <dbReference type="ARBA" id="ARBA00004167"/>
    </source>
</evidence>
<dbReference type="CDD" id="cd00112">
    <property type="entry name" value="LDLa"/>
    <property type="match status" value="1"/>
</dbReference>
<dbReference type="InterPro" id="IPR023415">
    <property type="entry name" value="LDLR_class-A_CS"/>
</dbReference>
<feature type="disulfide bond" evidence="8">
    <location>
        <begin position="102"/>
        <end position="120"/>
    </location>
</feature>
<dbReference type="Pfam" id="PF00057">
    <property type="entry name" value="Ldl_recept_a"/>
    <property type="match status" value="2"/>
</dbReference>
<evidence type="ECO:0000313" key="10">
    <source>
        <dbReference type="EMBL" id="KAJ8025838.1"/>
    </source>
</evidence>
<keyword evidence="9" id="KW-0732">Signal</keyword>
<evidence type="ECO:0000256" key="6">
    <source>
        <dbReference type="ARBA" id="ARBA00023136"/>
    </source>
</evidence>
<dbReference type="PANTHER" id="PTHR24270">
    <property type="entry name" value="LOW-DENSITY LIPOPROTEIN RECEPTOR-RELATED"/>
    <property type="match status" value="1"/>
</dbReference>
<evidence type="ECO:0000256" key="8">
    <source>
        <dbReference type="PROSITE-ProRule" id="PRU00124"/>
    </source>
</evidence>
<evidence type="ECO:0000256" key="2">
    <source>
        <dbReference type="ARBA" id="ARBA00004308"/>
    </source>
</evidence>
<dbReference type="GO" id="GO:0012505">
    <property type="term" value="C:endomembrane system"/>
    <property type="evidence" value="ECO:0007669"/>
    <property type="project" value="UniProtKB-SubCell"/>
</dbReference>
<sequence>MKKTSLLGLLVGLLCLSVGSAKKGSPKFYRKCSNFRQGENKFECKTNKGMCVSKVYFCDSTVDCLDNSDEDPVVCEKEHKEYCDTGFEGKYINSTPLEKWQCDDKMCIEKCRRCDGDEDCPDGSDEDPERCADKTLKAELKAVDYQCQRRVHSEL</sequence>
<protein>
    <submittedName>
        <fullName evidence="10">Prolow-density lipoprotein receptor-related protein 1</fullName>
    </submittedName>
</protein>
<dbReference type="GO" id="GO:0005886">
    <property type="term" value="C:plasma membrane"/>
    <property type="evidence" value="ECO:0007669"/>
    <property type="project" value="TreeGrafter"/>
</dbReference>
<dbReference type="SMART" id="SM00192">
    <property type="entry name" value="LDLa"/>
    <property type="match status" value="2"/>
</dbReference>
<gene>
    <name evidence="10" type="ORF">HOLleu_33503</name>
</gene>
<dbReference type="InterPro" id="IPR002172">
    <property type="entry name" value="LDrepeatLR_classA_rpt"/>
</dbReference>
<keyword evidence="10" id="KW-0449">Lipoprotein</keyword>
<feature type="chain" id="PRO_5040282933" evidence="9">
    <location>
        <begin position="22"/>
        <end position="155"/>
    </location>
</feature>
<keyword evidence="5" id="KW-1133">Transmembrane helix</keyword>
<evidence type="ECO:0000256" key="3">
    <source>
        <dbReference type="ARBA" id="ARBA00022692"/>
    </source>
</evidence>
<evidence type="ECO:0000256" key="5">
    <source>
        <dbReference type="ARBA" id="ARBA00022989"/>
    </source>
</evidence>
<keyword evidence="4" id="KW-0677">Repeat</keyword>
<comment type="caution">
    <text evidence="8">Lacks conserved residue(s) required for the propagation of feature annotation.</text>
</comment>
<comment type="caution">
    <text evidence="10">The sequence shown here is derived from an EMBL/GenBank/DDBJ whole genome shotgun (WGS) entry which is preliminary data.</text>
</comment>
<evidence type="ECO:0000313" key="11">
    <source>
        <dbReference type="Proteomes" id="UP001152320"/>
    </source>
</evidence>